<proteinExistence type="predicted"/>
<dbReference type="PROSITE" id="PS51186">
    <property type="entry name" value="GNAT"/>
    <property type="match status" value="1"/>
</dbReference>
<dbReference type="PANTHER" id="PTHR13170:SF16">
    <property type="entry name" value="PROTEIN O-GLCNACASE"/>
    <property type="match status" value="1"/>
</dbReference>
<evidence type="ECO:0000259" key="1">
    <source>
        <dbReference type="PROSITE" id="PS51186"/>
    </source>
</evidence>
<name>A0AAV9UTW3_9PEZI</name>
<accession>A0AAV9UTW3</accession>
<evidence type="ECO:0000313" key="2">
    <source>
        <dbReference type="EMBL" id="KAK6349411.1"/>
    </source>
</evidence>
<dbReference type="SUPFAM" id="SSF55729">
    <property type="entry name" value="Acyl-CoA N-acyltransferases (Nat)"/>
    <property type="match status" value="1"/>
</dbReference>
<keyword evidence="3" id="KW-1185">Reference proteome</keyword>
<sequence length="227" mass="26108">MESGEKPFVRPVDPVKDAAALFVVCQKTVGPELRTGIPNRIAPYIWEVPYIHLCPEYCFVVDDGNGAAVGYVVCAPDNRTFSRRFREEYIPNLELWDPILKKPPMEPLADWENDLTLGVLQCLYRPEDLLHPVCPRLIEEYPAHLHIDILPEYQRMGLGKQLMEKLWAKLRETQIPGVHLIMDSRNVDVERFYLAVGYNRFDEVVDGGASGEKGKDENRSLWMVKRL</sequence>
<gene>
    <name evidence="2" type="ORF">TWF696_005696</name>
</gene>
<dbReference type="Pfam" id="PF00583">
    <property type="entry name" value="Acetyltransf_1"/>
    <property type="match status" value="1"/>
</dbReference>
<dbReference type="GO" id="GO:0016747">
    <property type="term" value="F:acyltransferase activity, transferring groups other than amino-acyl groups"/>
    <property type="evidence" value="ECO:0007669"/>
    <property type="project" value="InterPro"/>
</dbReference>
<dbReference type="InterPro" id="IPR000182">
    <property type="entry name" value="GNAT_dom"/>
</dbReference>
<reference evidence="2 3" key="1">
    <citation type="submission" date="2019-10" db="EMBL/GenBank/DDBJ databases">
        <authorList>
            <person name="Palmer J.M."/>
        </authorList>
    </citation>
    <scope>NUCLEOTIDE SEQUENCE [LARGE SCALE GENOMIC DNA]</scope>
    <source>
        <strain evidence="2 3">TWF696</strain>
    </source>
</reference>
<dbReference type="InterPro" id="IPR051822">
    <property type="entry name" value="Glycosyl_Hydrolase_84"/>
</dbReference>
<feature type="domain" description="N-acetyltransferase" evidence="1">
    <location>
        <begin position="69"/>
        <end position="227"/>
    </location>
</feature>
<dbReference type="EMBL" id="JAVHNQ010000004">
    <property type="protein sequence ID" value="KAK6349411.1"/>
    <property type="molecule type" value="Genomic_DNA"/>
</dbReference>
<dbReference type="Proteomes" id="UP001375240">
    <property type="component" value="Unassembled WGS sequence"/>
</dbReference>
<evidence type="ECO:0000313" key="3">
    <source>
        <dbReference type="Proteomes" id="UP001375240"/>
    </source>
</evidence>
<dbReference type="PANTHER" id="PTHR13170">
    <property type="entry name" value="O-GLCNACASE"/>
    <property type="match status" value="1"/>
</dbReference>
<dbReference type="Gene3D" id="3.40.630.30">
    <property type="match status" value="1"/>
</dbReference>
<protein>
    <recommendedName>
        <fullName evidence="1">N-acetyltransferase domain-containing protein</fullName>
    </recommendedName>
</protein>
<comment type="caution">
    <text evidence="2">The sequence shown here is derived from an EMBL/GenBank/DDBJ whole genome shotgun (WGS) entry which is preliminary data.</text>
</comment>
<dbReference type="AlphaFoldDB" id="A0AAV9UTW3"/>
<dbReference type="CDD" id="cd04301">
    <property type="entry name" value="NAT_SF"/>
    <property type="match status" value="1"/>
</dbReference>
<organism evidence="2 3">
    <name type="scientific">Orbilia brochopaga</name>
    <dbReference type="NCBI Taxonomy" id="3140254"/>
    <lineage>
        <taxon>Eukaryota</taxon>
        <taxon>Fungi</taxon>
        <taxon>Dikarya</taxon>
        <taxon>Ascomycota</taxon>
        <taxon>Pezizomycotina</taxon>
        <taxon>Orbiliomycetes</taxon>
        <taxon>Orbiliales</taxon>
        <taxon>Orbiliaceae</taxon>
        <taxon>Orbilia</taxon>
    </lineage>
</organism>
<dbReference type="InterPro" id="IPR016181">
    <property type="entry name" value="Acyl_CoA_acyltransferase"/>
</dbReference>